<keyword evidence="4" id="KW-1185">Reference proteome</keyword>
<protein>
    <submittedName>
        <fullName evidence="3">DUF2807 domain-containing protein</fullName>
    </submittedName>
</protein>
<dbReference type="Proteomes" id="UP001156703">
    <property type="component" value="Unassembled WGS sequence"/>
</dbReference>
<evidence type="ECO:0000256" key="1">
    <source>
        <dbReference type="SAM" id="SignalP"/>
    </source>
</evidence>
<name>A0ABQ5Z2M2_9SPHN</name>
<dbReference type="EMBL" id="BSOO01000001">
    <property type="protein sequence ID" value="GLR46337.1"/>
    <property type="molecule type" value="Genomic_DNA"/>
</dbReference>
<gene>
    <name evidence="3" type="ORF">GCM10007925_00480</name>
</gene>
<proteinExistence type="predicted"/>
<dbReference type="Gene3D" id="2.160.20.120">
    <property type="match status" value="1"/>
</dbReference>
<dbReference type="InterPro" id="IPR021255">
    <property type="entry name" value="DUF2807"/>
</dbReference>
<evidence type="ECO:0000313" key="4">
    <source>
        <dbReference type="Proteomes" id="UP001156703"/>
    </source>
</evidence>
<comment type="caution">
    <text evidence="3">The sequence shown here is derived from an EMBL/GenBank/DDBJ whole genome shotgun (WGS) entry which is preliminary data.</text>
</comment>
<sequence length="230" mass="23429">MTRPGSVIILAAVAAAVALPAVAADTGWNVVHRANGPMVSGSGRLAQQARAVAPFRRIETLGAQNVDVQIGPRTEVAVVADDNILPLVTTTVRGGTLRIDTRGSFRSRTPIRVRIMVPALDAFESKGVGNASLAGIDSPRLALGLTGAGNLRASGRTGELLLNLTGSGNADVAGLAASRAQVAVRGSGNASVRAEQSLDASVYGSGNIAYAGRATVQQRRFGSGSIVARP</sequence>
<evidence type="ECO:0000313" key="3">
    <source>
        <dbReference type="EMBL" id="GLR46337.1"/>
    </source>
</evidence>
<keyword evidence="1" id="KW-0732">Signal</keyword>
<feature type="domain" description="Putative auto-transporter adhesin head GIN" evidence="2">
    <location>
        <begin position="55"/>
        <end position="214"/>
    </location>
</feature>
<evidence type="ECO:0000259" key="2">
    <source>
        <dbReference type="Pfam" id="PF10988"/>
    </source>
</evidence>
<dbReference type="Pfam" id="PF10988">
    <property type="entry name" value="DUF2807"/>
    <property type="match status" value="1"/>
</dbReference>
<reference evidence="4" key="1">
    <citation type="journal article" date="2019" name="Int. J. Syst. Evol. Microbiol.">
        <title>The Global Catalogue of Microorganisms (GCM) 10K type strain sequencing project: providing services to taxonomists for standard genome sequencing and annotation.</title>
        <authorList>
            <consortium name="The Broad Institute Genomics Platform"/>
            <consortium name="The Broad Institute Genome Sequencing Center for Infectious Disease"/>
            <person name="Wu L."/>
            <person name="Ma J."/>
        </authorList>
    </citation>
    <scope>NUCLEOTIDE SEQUENCE [LARGE SCALE GENOMIC DNA]</scope>
    <source>
        <strain evidence="4">NBRC 102146</strain>
    </source>
</reference>
<feature type="signal peptide" evidence="1">
    <location>
        <begin position="1"/>
        <end position="23"/>
    </location>
</feature>
<organism evidence="3 4">
    <name type="scientific">Sphingomonas astaxanthinifaciens DSM 22298</name>
    <dbReference type="NCBI Taxonomy" id="1123267"/>
    <lineage>
        <taxon>Bacteria</taxon>
        <taxon>Pseudomonadati</taxon>
        <taxon>Pseudomonadota</taxon>
        <taxon>Alphaproteobacteria</taxon>
        <taxon>Sphingomonadales</taxon>
        <taxon>Sphingomonadaceae</taxon>
        <taxon>Sphingomonas</taxon>
    </lineage>
</organism>
<feature type="chain" id="PRO_5045512670" evidence="1">
    <location>
        <begin position="24"/>
        <end position="230"/>
    </location>
</feature>
<accession>A0ABQ5Z2M2</accession>
<dbReference type="RefSeq" id="WP_284272721.1">
    <property type="nucleotide sequence ID" value="NZ_BSOO01000001.1"/>
</dbReference>